<dbReference type="GO" id="GO:0016987">
    <property type="term" value="F:sigma factor activity"/>
    <property type="evidence" value="ECO:0007669"/>
    <property type="project" value="UniProtKB-KW"/>
</dbReference>
<comment type="similarity">
    <text evidence="1 6">Belongs to the sigma-70 factor family. ECF subfamily.</text>
</comment>
<dbReference type="GO" id="GO:0006950">
    <property type="term" value="P:response to stress"/>
    <property type="evidence" value="ECO:0007669"/>
    <property type="project" value="UniProtKB-ARBA"/>
</dbReference>
<dbReference type="PROSITE" id="PS01063">
    <property type="entry name" value="SIGMA70_ECF"/>
    <property type="match status" value="1"/>
</dbReference>
<dbReference type="SUPFAM" id="SSF88946">
    <property type="entry name" value="Sigma2 domain of RNA polymerase sigma factors"/>
    <property type="match status" value="1"/>
</dbReference>
<gene>
    <name evidence="9" type="ORF">I532_22662</name>
</gene>
<evidence type="ECO:0000313" key="9">
    <source>
        <dbReference type="EMBL" id="EMT50404.1"/>
    </source>
</evidence>
<reference evidence="9 10" key="1">
    <citation type="submission" date="2013-03" db="EMBL/GenBank/DDBJ databases">
        <title>Assembly of a new bacterial strain Brevibacillus borstelensis AK1.</title>
        <authorList>
            <person name="Rajan I."/>
            <person name="PoliReddy D."/>
            <person name="Sugumar T."/>
            <person name="Rathinam K."/>
            <person name="Alqarawi S."/>
            <person name="Khalil A.B."/>
            <person name="Sivakumar N."/>
        </authorList>
    </citation>
    <scope>NUCLEOTIDE SEQUENCE [LARGE SCALE GENOMIC DNA]</scope>
    <source>
        <strain evidence="9 10">AK1</strain>
    </source>
</reference>
<dbReference type="STRING" id="1300222.I532_22662"/>
<evidence type="ECO:0000313" key="10">
    <source>
        <dbReference type="Proteomes" id="UP000012081"/>
    </source>
</evidence>
<evidence type="ECO:0000256" key="3">
    <source>
        <dbReference type="ARBA" id="ARBA00023082"/>
    </source>
</evidence>
<dbReference type="Gene3D" id="1.10.10.10">
    <property type="entry name" value="Winged helix-like DNA-binding domain superfamily/Winged helix DNA-binding domain"/>
    <property type="match status" value="1"/>
</dbReference>
<dbReference type="InterPro" id="IPR039425">
    <property type="entry name" value="RNA_pol_sigma-70-like"/>
</dbReference>
<sequence length="179" mass="21015">MQDDREIIAEVLQGNKEAYALIVNRYKGKVASILRKAMGHSHEVEDIVQEVFIKAYYSLPDYRPGHSFSAWLYRIVMNRGIDELRKRKRMPGVAEVSSELKDESPIPEEVFLEKEQRVALRQQIMALNKDYGTLLDMHYLQFLSYREISSRLSLSVDTVRMRLSHARRKLRDRLSKSEK</sequence>
<feature type="domain" description="RNA polymerase sigma-70 region 2" evidence="7">
    <location>
        <begin position="23"/>
        <end position="89"/>
    </location>
</feature>
<dbReference type="InterPro" id="IPR013325">
    <property type="entry name" value="RNA_pol_sigma_r2"/>
</dbReference>
<keyword evidence="4 6" id="KW-0238">DNA-binding</keyword>
<dbReference type="SUPFAM" id="SSF88659">
    <property type="entry name" value="Sigma3 and sigma4 domains of RNA polymerase sigma factors"/>
    <property type="match status" value="1"/>
</dbReference>
<accession>M8D2E5</accession>
<keyword evidence="3 6" id="KW-0731">Sigma factor</keyword>
<evidence type="ECO:0000259" key="7">
    <source>
        <dbReference type="Pfam" id="PF04542"/>
    </source>
</evidence>
<dbReference type="PATRIC" id="fig|1300222.3.peg.4762"/>
<evidence type="ECO:0000256" key="4">
    <source>
        <dbReference type="ARBA" id="ARBA00023125"/>
    </source>
</evidence>
<dbReference type="Proteomes" id="UP000012081">
    <property type="component" value="Unassembled WGS sequence"/>
</dbReference>
<proteinExistence type="inferred from homology"/>
<evidence type="ECO:0000256" key="6">
    <source>
        <dbReference type="RuleBase" id="RU000716"/>
    </source>
</evidence>
<dbReference type="Pfam" id="PF04542">
    <property type="entry name" value="Sigma70_r2"/>
    <property type="match status" value="1"/>
</dbReference>
<dbReference type="InterPro" id="IPR013249">
    <property type="entry name" value="RNA_pol_sigma70_r4_t2"/>
</dbReference>
<dbReference type="GO" id="GO:0003677">
    <property type="term" value="F:DNA binding"/>
    <property type="evidence" value="ECO:0007669"/>
    <property type="project" value="UniProtKB-KW"/>
</dbReference>
<dbReference type="InterPro" id="IPR013324">
    <property type="entry name" value="RNA_pol_sigma_r3/r4-like"/>
</dbReference>
<evidence type="ECO:0000256" key="1">
    <source>
        <dbReference type="ARBA" id="ARBA00010641"/>
    </source>
</evidence>
<evidence type="ECO:0000259" key="8">
    <source>
        <dbReference type="Pfam" id="PF08281"/>
    </source>
</evidence>
<keyword evidence="5 6" id="KW-0804">Transcription</keyword>
<organism evidence="9 10">
    <name type="scientific">Brevibacillus borstelensis AK1</name>
    <dbReference type="NCBI Taxonomy" id="1300222"/>
    <lineage>
        <taxon>Bacteria</taxon>
        <taxon>Bacillati</taxon>
        <taxon>Bacillota</taxon>
        <taxon>Bacilli</taxon>
        <taxon>Bacillales</taxon>
        <taxon>Paenibacillaceae</taxon>
        <taxon>Brevibacillus</taxon>
    </lineage>
</organism>
<dbReference type="AlphaFoldDB" id="M8D2E5"/>
<dbReference type="EMBL" id="APBN01000016">
    <property type="protein sequence ID" value="EMT50404.1"/>
    <property type="molecule type" value="Genomic_DNA"/>
</dbReference>
<feature type="domain" description="RNA polymerase sigma factor 70 region 4 type 2" evidence="8">
    <location>
        <begin position="118"/>
        <end position="170"/>
    </location>
</feature>
<dbReference type="Gene3D" id="1.10.1740.10">
    <property type="match status" value="1"/>
</dbReference>
<comment type="caution">
    <text evidence="9">The sequence shown here is derived from an EMBL/GenBank/DDBJ whole genome shotgun (WGS) entry which is preliminary data.</text>
</comment>
<protein>
    <recommendedName>
        <fullName evidence="6">RNA polymerase sigma factor</fullName>
    </recommendedName>
</protein>
<dbReference type="Pfam" id="PF08281">
    <property type="entry name" value="Sigma70_r4_2"/>
    <property type="match status" value="1"/>
</dbReference>
<dbReference type="PANTHER" id="PTHR43133">
    <property type="entry name" value="RNA POLYMERASE ECF-TYPE SIGMA FACTO"/>
    <property type="match status" value="1"/>
</dbReference>
<dbReference type="InterPro" id="IPR000838">
    <property type="entry name" value="RNA_pol_sigma70_ECF_CS"/>
</dbReference>
<evidence type="ECO:0000256" key="5">
    <source>
        <dbReference type="ARBA" id="ARBA00023163"/>
    </source>
</evidence>
<name>M8D2E5_9BACL</name>
<dbReference type="RefSeq" id="WP_003391765.1">
    <property type="nucleotide sequence ID" value="NZ_APBN01000016.1"/>
</dbReference>
<dbReference type="PANTHER" id="PTHR43133:SF51">
    <property type="entry name" value="RNA POLYMERASE SIGMA FACTOR"/>
    <property type="match status" value="1"/>
</dbReference>
<keyword evidence="2 6" id="KW-0805">Transcription regulation</keyword>
<dbReference type="OrthoDB" id="9784984at2"/>
<dbReference type="NCBIfam" id="TIGR02937">
    <property type="entry name" value="sigma70-ECF"/>
    <property type="match status" value="1"/>
</dbReference>
<dbReference type="InterPro" id="IPR036388">
    <property type="entry name" value="WH-like_DNA-bd_sf"/>
</dbReference>
<keyword evidence="10" id="KW-1185">Reference proteome</keyword>
<evidence type="ECO:0000256" key="2">
    <source>
        <dbReference type="ARBA" id="ARBA00023015"/>
    </source>
</evidence>
<dbReference type="InterPro" id="IPR014284">
    <property type="entry name" value="RNA_pol_sigma-70_dom"/>
</dbReference>
<dbReference type="GO" id="GO:0006352">
    <property type="term" value="P:DNA-templated transcription initiation"/>
    <property type="evidence" value="ECO:0007669"/>
    <property type="project" value="InterPro"/>
</dbReference>
<dbReference type="InterPro" id="IPR007627">
    <property type="entry name" value="RNA_pol_sigma70_r2"/>
</dbReference>